<dbReference type="EMBL" id="JAACJN010000063">
    <property type="protein sequence ID" value="KAF5380639.1"/>
    <property type="molecule type" value="Genomic_DNA"/>
</dbReference>
<evidence type="ECO:0000313" key="11">
    <source>
        <dbReference type="Proteomes" id="UP000518752"/>
    </source>
</evidence>
<comment type="similarity">
    <text evidence="2">Belongs to the major facilitator superfamily. Sugar transporter (TC 2.A.1.1) family.</text>
</comment>
<dbReference type="OrthoDB" id="648285at2759"/>
<name>A0A8H5HC90_9AGAR</name>
<feature type="transmembrane region" description="Helical" evidence="8">
    <location>
        <begin position="290"/>
        <end position="313"/>
    </location>
</feature>
<keyword evidence="6 8" id="KW-0472">Membrane</keyword>
<comment type="subcellular location">
    <subcellularLocation>
        <location evidence="1">Membrane</location>
        <topology evidence="1">Multi-pass membrane protein</topology>
    </subcellularLocation>
</comment>
<evidence type="ECO:0000313" key="10">
    <source>
        <dbReference type="EMBL" id="KAF5380639.1"/>
    </source>
</evidence>
<protein>
    <recommendedName>
        <fullName evidence="9">Major facilitator superfamily (MFS) profile domain-containing protein</fullName>
    </recommendedName>
</protein>
<dbReference type="GO" id="GO:0016020">
    <property type="term" value="C:membrane"/>
    <property type="evidence" value="ECO:0007669"/>
    <property type="project" value="UniProtKB-SubCell"/>
</dbReference>
<keyword evidence="11" id="KW-1185">Reference proteome</keyword>
<feature type="transmembrane region" description="Helical" evidence="8">
    <location>
        <begin position="12"/>
        <end position="34"/>
    </location>
</feature>
<gene>
    <name evidence="10" type="ORF">D9757_007008</name>
</gene>
<dbReference type="InterPro" id="IPR003663">
    <property type="entry name" value="Sugar/inositol_transpt"/>
</dbReference>
<evidence type="ECO:0000256" key="6">
    <source>
        <dbReference type="ARBA" id="ARBA00023136"/>
    </source>
</evidence>
<evidence type="ECO:0000256" key="4">
    <source>
        <dbReference type="ARBA" id="ARBA00022692"/>
    </source>
</evidence>
<dbReference type="SUPFAM" id="SSF103473">
    <property type="entry name" value="MFS general substrate transporter"/>
    <property type="match status" value="1"/>
</dbReference>
<keyword evidence="4 8" id="KW-0812">Transmembrane</keyword>
<dbReference type="PRINTS" id="PR00171">
    <property type="entry name" value="SUGRTRNSPORT"/>
</dbReference>
<evidence type="ECO:0000256" key="7">
    <source>
        <dbReference type="ARBA" id="ARBA00049119"/>
    </source>
</evidence>
<sequence>MALRSEPRRRRLVGQPLLYAVSIFASLGVFIFGYDQGVMSGIITGPHFIKYFDTPGPIQVGSMVAVLEVGAFVTSLAAGRVGDIIGRKGTLFIGALVFTVGGAIQTFTTGFSVMVLGRIVSGAGVGLLSAKSLHPITYGSSSSSSCPSNSSPTSFQRGALAAAEFTGNVFGYSVSVALFSPPEVWSSPNLHGRWLIDTDKDEEGFRVIADLHGGDLDNPVAKAEYREIKDKVILERESGEGRTYAMMWRKYKRRVLLAMSSQAFAQLNGINVISYYAPKVFEEAGWLGRQAILMTGINSIVYILSTLPPWYLVDRWGRRPILLSGAVIMALALFATGYFLYLDQPETPNAVVVCVIIFNAAFGYSWGPLPWLYPPEIMPLTVRAKGVSLSTATNWAFNFLVGEITPYLQEASVPRISRNFPSDSELISSLFPLS</sequence>
<dbReference type="AlphaFoldDB" id="A0A8H5HC90"/>
<evidence type="ECO:0000256" key="5">
    <source>
        <dbReference type="ARBA" id="ARBA00022989"/>
    </source>
</evidence>
<accession>A0A8H5HC90</accession>
<dbReference type="PANTHER" id="PTHR48022">
    <property type="entry name" value="PLASTIDIC GLUCOSE TRANSPORTER 4"/>
    <property type="match status" value="1"/>
</dbReference>
<feature type="transmembrane region" description="Helical" evidence="8">
    <location>
        <begin position="90"/>
        <end position="107"/>
    </location>
</feature>
<feature type="transmembrane region" description="Helical" evidence="8">
    <location>
        <begin position="320"/>
        <end position="341"/>
    </location>
</feature>
<comment type="caution">
    <text evidence="10">The sequence shown here is derived from an EMBL/GenBank/DDBJ whole genome shotgun (WGS) entry which is preliminary data.</text>
</comment>
<dbReference type="InterPro" id="IPR005828">
    <property type="entry name" value="MFS_sugar_transport-like"/>
</dbReference>
<evidence type="ECO:0000256" key="3">
    <source>
        <dbReference type="ARBA" id="ARBA00022448"/>
    </source>
</evidence>
<reference evidence="10 11" key="1">
    <citation type="journal article" date="2020" name="ISME J.">
        <title>Uncovering the hidden diversity of litter-decomposition mechanisms in mushroom-forming fungi.</title>
        <authorList>
            <person name="Floudas D."/>
            <person name="Bentzer J."/>
            <person name="Ahren D."/>
            <person name="Johansson T."/>
            <person name="Persson P."/>
            <person name="Tunlid A."/>
        </authorList>
    </citation>
    <scope>NUCLEOTIDE SEQUENCE [LARGE SCALE GENOMIC DNA]</scope>
    <source>
        <strain evidence="10 11">CBS 406.79</strain>
    </source>
</reference>
<dbReference type="InterPro" id="IPR050360">
    <property type="entry name" value="MFS_Sugar_Transporters"/>
</dbReference>
<comment type="catalytic activity">
    <reaction evidence="7">
        <text>myo-inositol(out) + H(+)(out) = myo-inositol(in) + H(+)(in)</text>
        <dbReference type="Rhea" id="RHEA:60364"/>
        <dbReference type="ChEBI" id="CHEBI:15378"/>
        <dbReference type="ChEBI" id="CHEBI:17268"/>
    </reaction>
</comment>
<dbReference type="GO" id="GO:0005351">
    <property type="term" value="F:carbohydrate:proton symporter activity"/>
    <property type="evidence" value="ECO:0007669"/>
    <property type="project" value="TreeGrafter"/>
</dbReference>
<keyword evidence="5 8" id="KW-1133">Transmembrane helix</keyword>
<feature type="transmembrane region" description="Helical" evidence="8">
    <location>
        <begin position="58"/>
        <end position="78"/>
    </location>
</feature>
<dbReference type="InterPro" id="IPR020846">
    <property type="entry name" value="MFS_dom"/>
</dbReference>
<dbReference type="InterPro" id="IPR036259">
    <property type="entry name" value="MFS_trans_sf"/>
</dbReference>
<dbReference type="Pfam" id="PF00083">
    <property type="entry name" value="Sugar_tr"/>
    <property type="match status" value="2"/>
</dbReference>
<evidence type="ECO:0000259" key="9">
    <source>
        <dbReference type="PROSITE" id="PS50850"/>
    </source>
</evidence>
<keyword evidence="3" id="KW-0813">Transport</keyword>
<evidence type="ECO:0000256" key="8">
    <source>
        <dbReference type="SAM" id="Phobius"/>
    </source>
</evidence>
<evidence type="ECO:0000256" key="2">
    <source>
        <dbReference type="ARBA" id="ARBA00010992"/>
    </source>
</evidence>
<dbReference type="PROSITE" id="PS50850">
    <property type="entry name" value="MFS"/>
    <property type="match status" value="1"/>
</dbReference>
<dbReference type="Proteomes" id="UP000518752">
    <property type="component" value="Unassembled WGS sequence"/>
</dbReference>
<evidence type="ECO:0000256" key="1">
    <source>
        <dbReference type="ARBA" id="ARBA00004141"/>
    </source>
</evidence>
<feature type="domain" description="Major facilitator superfamily (MFS) profile" evidence="9">
    <location>
        <begin position="21"/>
        <end position="434"/>
    </location>
</feature>
<feature type="transmembrane region" description="Helical" evidence="8">
    <location>
        <begin position="347"/>
        <end position="366"/>
    </location>
</feature>
<dbReference type="Gene3D" id="1.20.1250.20">
    <property type="entry name" value="MFS general substrate transporter like domains"/>
    <property type="match status" value="2"/>
</dbReference>
<proteinExistence type="inferred from homology"/>
<organism evidence="10 11">
    <name type="scientific">Collybiopsis confluens</name>
    <dbReference type="NCBI Taxonomy" id="2823264"/>
    <lineage>
        <taxon>Eukaryota</taxon>
        <taxon>Fungi</taxon>
        <taxon>Dikarya</taxon>
        <taxon>Basidiomycota</taxon>
        <taxon>Agaricomycotina</taxon>
        <taxon>Agaricomycetes</taxon>
        <taxon>Agaricomycetidae</taxon>
        <taxon>Agaricales</taxon>
        <taxon>Marasmiineae</taxon>
        <taxon>Omphalotaceae</taxon>
        <taxon>Collybiopsis</taxon>
    </lineage>
</organism>
<dbReference type="PANTHER" id="PTHR48022:SF73">
    <property type="entry name" value="METABOLITE TRANSPORT PROTEIN YDL199C-RELATED"/>
    <property type="match status" value="1"/>
</dbReference>